<protein>
    <recommendedName>
        <fullName evidence="4">Tyr recombinase domain-containing protein</fullName>
    </recommendedName>
</protein>
<dbReference type="SUPFAM" id="SSF56349">
    <property type="entry name" value="DNA breaking-rejoining enzymes"/>
    <property type="match status" value="1"/>
</dbReference>
<evidence type="ECO:0000313" key="5">
    <source>
        <dbReference type="EMBL" id="GAA4655656.1"/>
    </source>
</evidence>
<dbReference type="EMBL" id="BAABKK010000044">
    <property type="protein sequence ID" value="GAA4655656.1"/>
    <property type="molecule type" value="Genomic_DNA"/>
</dbReference>
<gene>
    <name evidence="5" type="ORF">GCM10023346_48620</name>
</gene>
<dbReference type="Pfam" id="PF00589">
    <property type="entry name" value="Phage_integrase"/>
    <property type="match status" value="1"/>
</dbReference>
<dbReference type="Proteomes" id="UP001500200">
    <property type="component" value="Unassembled WGS sequence"/>
</dbReference>
<dbReference type="Gene3D" id="1.10.150.130">
    <property type="match status" value="1"/>
</dbReference>
<dbReference type="PANTHER" id="PTHR30349:SF90">
    <property type="entry name" value="TYROSINE RECOMBINASE XERD"/>
    <property type="match status" value="1"/>
</dbReference>
<evidence type="ECO:0000313" key="6">
    <source>
        <dbReference type="Proteomes" id="UP001500200"/>
    </source>
</evidence>
<feature type="domain" description="Tyr recombinase" evidence="4">
    <location>
        <begin position="212"/>
        <end position="399"/>
    </location>
</feature>
<dbReference type="InterPro" id="IPR011010">
    <property type="entry name" value="DNA_brk_join_enz"/>
</dbReference>
<sequence>MVAVSALVSGLDAELVRLGYKPSTMVWYRGCWRRVERFFASRGVQEFSLDVAMAWVDQSCGGFFNKERAGTLKTTDVYLFRVAAMLDDFAVRGAVLRRYSRPVDKLNTEQAEVLARFKASLQAAASAASTVSAYATVAGEFLAFTGTRGGLASLDAGVIGAFVATLAGYQAKTVEHKLCAIRSFLRFAGGEGLVDGTVLAAVPAAKSARQAGIPSVWEPADVTRILRAIDRGNPCGKRDYAIILLITRLGLRGIDVKRLRFADFDWPGNRLSVVQAKTGRRVQLPLLKDVGWAIIDYIRHGRPASDCPQVFIRHTAPIGPFSDQDHLHQILVKHTRAAHVPLGEKRRHGMHSLRHTLATRLMEQGTPIEQIADILGHQSVASTGVYLKSSLGLLAKCALDPDMPAPGATR</sequence>
<dbReference type="Gene3D" id="1.10.443.10">
    <property type="entry name" value="Intergrase catalytic core"/>
    <property type="match status" value="1"/>
</dbReference>
<keyword evidence="1" id="KW-0229">DNA integration</keyword>
<dbReference type="Pfam" id="PF02899">
    <property type="entry name" value="Phage_int_SAM_1"/>
    <property type="match status" value="1"/>
</dbReference>
<dbReference type="InterPro" id="IPR050090">
    <property type="entry name" value="Tyrosine_recombinase_XerCD"/>
</dbReference>
<reference evidence="6" key="1">
    <citation type="journal article" date="2019" name="Int. J. Syst. Evol. Microbiol.">
        <title>The Global Catalogue of Microorganisms (GCM) 10K type strain sequencing project: providing services to taxonomists for standard genome sequencing and annotation.</title>
        <authorList>
            <consortium name="The Broad Institute Genomics Platform"/>
            <consortium name="The Broad Institute Genome Sequencing Center for Infectious Disease"/>
            <person name="Wu L."/>
            <person name="Ma J."/>
        </authorList>
    </citation>
    <scope>NUCLEOTIDE SEQUENCE [LARGE SCALE GENOMIC DNA]</scope>
    <source>
        <strain evidence="6">JCM 18514</strain>
    </source>
</reference>
<dbReference type="PROSITE" id="PS51898">
    <property type="entry name" value="TYR_RECOMBINASE"/>
    <property type="match status" value="1"/>
</dbReference>
<evidence type="ECO:0000259" key="4">
    <source>
        <dbReference type="PROSITE" id="PS51898"/>
    </source>
</evidence>
<organism evidence="5 6">
    <name type="scientific">Arthrobacter gyeryongensis</name>
    <dbReference type="NCBI Taxonomy" id="1650592"/>
    <lineage>
        <taxon>Bacteria</taxon>
        <taxon>Bacillati</taxon>
        <taxon>Actinomycetota</taxon>
        <taxon>Actinomycetes</taxon>
        <taxon>Micrococcales</taxon>
        <taxon>Micrococcaceae</taxon>
        <taxon>Arthrobacter</taxon>
    </lineage>
</organism>
<keyword evidence="3" id="KW-0233">DNA recombination</keyword>
<keyword evidence="2" id="KW-0238">DNA-binding</keyword>
<dbReference type="InterPro" id="IPR002104">
    <property type="entry name" value="Integrase_catalytic"/>
</dbReference>
<accession>A0ABP8VBR5</accession>
<dbReference type="CDD" id="cd01188">
    <property type="entry name" value="INT_RitA_C_like"/>
    <property type="match status" value="1"/>
</dbReference>
<dbReference type="InterPro" id="IPR004107">
    <property type="entry name" value="Integrase_SAM-like_N"/>
</dbReference>
<comment type="caution">
    <text evidence="5">The sequence shown here is derived from an EMBL/GenBank/DDBJ whole genome shotgun (WGS) entry which is preliminary data.</text>
</comment>
<dbReference type="PANTHER" id="PTHR30349">
    <property type="entry name" value="PHAGE INTEGRASE-RELATED"/>
    <property type="match status" value="1"/>
</dbReference>
<evidence type="ECO:0000256" key="3">
    <source>
        <dbReference type="ARBA" id="ARBA00023172"/>
    </source>
</evidence>
<name>A0ABP8VBR5_9MICC</name>
<evidence type="ECO:0000256" key="1">
    <source>
        <dbReference type="ARBA" id="ARBA00022908"/>
    </source>
</evidence>
<dbReference type="InterPro" id="IPR013762">
    <property type="entry name" value="Integrase-like_cat_sf"/>
</dbReference>
<proteinExistence type="predicted"/>
<evidence type="ECO:0000256" key="2">
    <source>
        <dbReference type="ARBA" id="ARBA00023125"/>
    </source>
</evidence>
<dbReference type="InterPro" id="IPR010998">
    <property type="entry name" value="Integrase_recombinase_N"/>
</dbReference>
<keyword evidence="6" id="KW-1185">Reference proteome</keyword>